<dbReference type="EMBL" id="LKAM01000003">
    <property type="protein sequence ID" value="KUM49460.1"/>
    <property type="molecule type" value="Genomic_DNA"/>
</dbReference>
<organism evidence="1">
    <name type="scientific">Picea glauca</name>
    <name type="common">White spruce</name>
    <name type="synonym">Pinus glauca</name>
    <dbReference type="NCBI Taxonomy" id="3330"/>
    <lineage>
        <taxon>Eukaryota</taxon>
        <taxon>Viridiplantae</taxon>
        <taxon>Streptophyta</taxon>
        <taxon>Embryophyta</taxon>
        <taxon>Tracheophyta</taxon>
        <taxon>Spermatophyta</taxon>
        <taxon>Pinopsida</taxon>
        <taxon>Pinidae</taxon>
        <taxon>Conifers I</taxon>
        <taxon>Pinales</taxon>
        <taxon>Pinaceae</taxon>
        <taxon>Picea</taxon>
    </lineage>
</organism>
<evidence type="ECO:0000313" key="1">
    <source>
        <dbReference type="EMBL" id="KUM49460.1"/>
    </source>
</evidence>
<keyword evidence="1" id="KW-0496">Mitochondrion</keyword>
<dbReference type="AlphaFoldDB" id="A0A117NI73"/>
<accession>A0A117NI73</accession>
<name>A0A117NI73_PICGL</name>
<geneLocation type="mitochondrion" evidence="1"/>
<gene>
    <name evidence="1" type="ORF">ABT39_MTgene4011</name>
</gene>
<sequence length="163" mass="18588">MNHLSLRAFSSLSTSYWLSLQSALPSSHNPSFDKCFLNPRTSPHHMLRLIVWREGLPGYAGSISLLDSSLDSSVSCEREGSSELPSFLVEELQTTRLRIPRYWKEGLPNRLPYLCLLSAPQPIHSTRKISTVRHAIHPLPYPHFSACYLFHQNLTYCLLLTTH</sequence>
<comment type="caution">
    <text evidence="1">The sequence shown here is derived from an EMBL/GenBank/DDBJ whole genome shotgun (WGS) entry which is preliminary data.</text>
</comment>
<proteinExistence type="predicted"/>
<reference evidence="1" key="1">
    <citation type="journal article" date="2015" name="Genome Biol. Evol.">
        <title>Organellar Genomes of White Spruce (Picea glauca): Assembly and Annotation.</title>
        <authorList>
            <person name="Jackman S.D."/>
            <person name="Warren R.L."/>
            <person name="Gibb E.A."/>
            <person name="Vandervalk B.P."/>
            <person name="Mohamadi H."/>
            <person name="Chu J."/>
            <person name="Raymond A."/>
            <person name="Pleasance S."/>
            <person name="Coope R."/>
            <person name="Wildung M.R."/>
            <person name="Ritland C.E."/>
            <person name="Bousquet J."/>
            <person name="Jones S.J."/>
            <person name="Bohlmann J."/>
            <person name="Birol I."/>
        </authorList>
    </citation>
    <scope>NUCLEOTIDE SEQUENCE [LARGE SCALE GENOMIC DNA]</scope>
    <source>
        <tissue evidence="1">Flushing bud</tissue>
    </source>
</reference>
<protein>
    <submittedName>
        <fullName evidence="1">Uncharacterized protein</fullName>
    </submittedName>
</protein>